<name>A0A917J846_9SPHI</name>
<evidence type="ECO:0000313" key="3">
    <source>
        <dbReference type="Proteomes" id="UP000662074"/>
    </source>
</evidence>
<keyword evidence="3" id="KW-1185">Reference proteome</keyword>
<comment type="caution">
    <text evidence="2">The sequence shown here is derived from an EMBL/GenBank/DDBJ whole genome shotgun (WGS) entry which is preliminary data.</text>
</comment>
<organism evidence="2 3">
    <name type="scientific">Mucilaginibacter galii</name>
    <dbReference type="NCBI Taxonomy" id="2005073"/>
    <lineage>
        <taxon>Bacteria</taxon>
        <taxon>Pseudomonadati</taxon>
        <taxon>Bacteroidota</taxon>
        <taxon>Sphingobacteriia</taxon>
        <taxon>Sphingobacteriales</taxon>
        <taxon>Sphingobacteriaceae</taxon>
        <taxon>Mucilaginibacter</taxon>
    </lineage>
</organism>
<feature type="transmembrane region" description="Helical" evidence="1">
    <location>
        <begin position="7"/>
        <end position="26"/>
    </location>
</feature>
<proteinExistence type="predicted"/>
<sequence length="98" mass="11125">MKTSKIIAKLLVRLVFILILVAAVWITQNNDKLKGLGYIKLNTWTLIYPVLLIVGFIGLLITAAVKKYNSMDINLLLIVNTVMLLIYAMAVFFRIAYH</sequence>
<keyword evidence="1" id="KW-1133">Transmembrane helix</keyword>
<evidence type="ECO:0000313" key="2">
    <source>
        <dbReference type="EMBL" id="GGI49049.1"/>
    </source>
</evidence>
<gene>
    <name evidence="2" type="ORF">GCM10011425_02610</name>
</gene>
<evidence type="ECO:0000256" key="1">
    <source>
        <dbReference type="SAM" id="Phobius"/>
    </source>
</evidence>
<dbReference type="RefSeq" id="WP_188413052.1">
    <property type="nucleotide sequence ID" value="NZ_BMDO01000001.1"/>
</dbReference>
<reference evidence="2" key="1">
    <citation type="journal article" date="2014" name="Int. J. Syst. Evol. Microbiol.">
        <title>Complete genome sequence of Corynebacterium casei LMG S-19264T (=DSM 44701T), isolated from a smear-ripened cheese.</title>
        <authorList>
            <consortium name="US DOE Joint Genome Institute (JGI-PGF)"/>
            <person name="Walter F."/>
            <person name="Albersmeier A."/>
            <person name="Kalinowski J."/>
            <person name="Ruckert C."/>
        </authorList>
    </citation>
    <scope>NUCLEOTIDE SEQUENCE</scope>
    <source>
        <strain evidence="2">CCM 8711</strain>
    </source>
</reference>
<feature type="transmembrane region" description="Helical" evidence="1">
    <location>
        <begin position="77"/>
        <end position="97"/>
    </location>
</feature>
<keyword evidence="1" id="KW-0472">Membrane</keyword>
<keyword evidence="1" id="KW-0812">Transmembrane</keyword>
<dbReference type="Proteomes" id="UP000662074">
    <property type="component" value="Unassembled WGS sequence"/>
</dbReference>
<protein>
    <submittedName>
        <fullName evidence="2">Uncharacterized protein</fullName>
    </submittedName>
</protein>
<accession>A0A917J846</accession>
<feature type="transmembrane region" description="Helical" evidence="1">
    <location>
        <begin position="46"/>
        <end position="65"/>
    </location>
</feature>
<dbReference type="EMBL" id="BMDO01000001">
    <property type="protein sequence ID" value="GGI49049.1"/>
    <property type="molecule type" value="Genomic_DNA"/>
</dbReference>
<reference evidence="2" key="2">
    <citation type="submission" date="2020-09" db="EMBL/GenBank/DDBJ databases">
        <authorList>
            <person name="Sun Q."/>
            <person name="Sedlacek I."/>
        </authorList>
    </citation>
    <scope>NUCLEOTIDE SEQUENCE</scope>
    <source>
        <strain evidence="2">CCM 8711</strain>
    </source>
</reference>
<dbReference type="AlphaFoldDB" id="A0A917J846"/>